<dbReference type="Proteomes" id="UP001151760">
    <property type="component" value="Unassembled WGS sequence"/>
</dbReference>
<dbReference type="EMBL" id="BQNB010014222">
    <property type="protein sequence ID" value="GJT25547.1"/>
    <property type="molecule type" value="Genomic_DNA"/>
</dbReference>
<gene>
    <name evidence="2" type="ORF">Tco_0895484</name>
</gene>
<keyword evidence="3" id="KW-1185">Reference proteome</keyword>
<evidence type="ECO:0000313" key="2">
    <source>
        <dbReference type="EMBL" id="GJT25547.1"/>
    </source>
</evidence>
<accession>A0ABQ5CHL0</accession>
<evidence type="ECO:0000313" key="3">
    <source>
        <dbReference type="Proteomes" id="UP001151760"/>
    </source>
</evidence>
<protein>
    <submittedName>
        <fullName evidence="2">Uncharacterized protein</fullName>
    </submittedName>
</protein>
<proteinExistence type="predicted"/>
<feature type="compositionally biased region" description="Basic and acidic residues" evidence="1">
    <location>
        <begin position="117"/>
        <end position="128"/>
    </location>
</feature>
<sequence length="147" mass="16790">MHESTTADFKEYNPKYKKEQSDIEHLLGFKCKVIVINDENVNVVCPPDGKIIVFTELKNFATVEEIGTVIDHEDKNGSKQSVPLARKIRSFKDADFKGTKSSIRKAECKNYMRRYEGKKEDNDVESRQKNGGVVGQSRTSLYGLKRK</sequence>
<comment type="caution">
    <text evidence="2">The sequence shown here is derived from an EMBL/GenBank/DDBJ whole genome shotgun (WGS) entry which is preliminary data.</text>
</comment>
<reference evidence="2" key="1">
    <citation type="journal article" date="2022" name="Int. J. Mol. Sci.">
        <title>Draft Genome of Tanacetum Coccineum: Genomic Comparison of Closely Related Tanacetum-Family Plants.</title>
        <authorList>
            <person name="Yamashiro T."/>
            <person name="Shiraishi A."/>
            <person name="Nakayama K."/>
            <person name="Satake H."/>
        </authorList>
    </citation>
    <scope>NUCLEOTIDE SEQUENCE</scope>
</reference>
<evidence type="ECO:0000256" key="1">
    <source>
        <dbReference type="SAM" id="MobiDB-lite"/>
    </source>
</evidence>
<organism evidence="2 3">
    <name type="scientific">Tanacetum coccineum</name>
    <dbReference type="NCBI Taxonomy" id="301880"/>
    <lineage>
        <taxon>Eukaryota</taxon>
        <taxon>Viridiplantae</taxon>
        <taxon>Streptophyta</taxon>
        <taxon>Embryophyta</taxon>
        <taxon>Tracheophyta</taxon>
        <taxon>Spermatophyta</taxon>
        <taxon>Magnoliopsida</taxon>
        <taxon>eudicotyledons</taxon>
        <taxon>Gunneridae</taxon>
        <taxon>Pentapetalae</taxon>
        <taxon>asterids</taxon>
        <taxon>campanulids</taxon>
        <taxon>Asterales</taxon>
        <taxon>Asteraceae</taxon>
        <taxon>Asteroideae</taxon>
        <taxon>Anthemideae</taxon>
        <taxon>Anthemidinae</taxon>
        <taxon>Tanacetum</taxon>
    </lineage>
</organism>
<reference evidence="2" key="2">
    <citation type="submission" date="2022-01" db="EMBL/GenBank/DDBJ databases">
        <authorList>
            <person name="Yamashiro T."/>
            <person name="Shiraishi A."/>
            <person name="Satake H."/>
            <person name="Nakayama K."/>
        </authorList>
    </citation>
    <scope>NUCLEOTIDE SEQUENCE</scope>
</reference>
<name>A0ABQ5CHL0_9ASTR</name>
<feature type="region of interest" description="Disordered" evidence="1">
    <location>
        <begin position="117"/>
        <end position="147"/>
    </location>
</feature>